<sequence>MKVVGDFYLVAAIALHHLRQEDSSVVVLIFARLREEPPEMVYTLKPRIFYIFPYLVNLRSWLGESNGDFNPVNLESALKCLPKLPIIRANHSVTPEEIRNAILEDAPKQDSSSRFSMPTSDGVRIAVSLNWTTFLEEDILNFEAEITEEKPGGLEEAHNTSSWLQKKIPHHRGREE</sequence>
<keyword evidence="3" id="KW-1185">Reference proteome</keyword>
<feature type="compositionally biased region" description="Basic residues" evidence="1">
    <location>
        <begin position="167"/>
        <end position="176"/>
    </location>
</feature>
<dbReference type="EMBL" id="SKBN01000119">
    <property type="protein sequence ID" value="TGJ82675.1"/>
    <property type="molecule type" value="Genomic_DNA"/>
</dbReference>
<reference evidence="2 3" key="1">
    <citation type="submission" date="2019-03" db="EMBL/GenBank/DDBJ databases">
        <title>Draft genome sequence of Xylaria hypoxylon DSM 108379, a ubiquitous saprotrophic-parasitic fungi on hardwood.</title>
        <authorList>
            <person name="Buettner E."/>
            <person name="Leonhardt S."/>
            <person name="Gebauer A.M."/>
            <person name="Liers C."/>
            <person name="Hofrichter M."/>
            <person name="Kellner H."/>
        </authorList>
    </citation>
    <scope>NUCLEOTIDE SEQUENCE [LARGE SCALE GENOMIC DNA]</scope>
    <source>
        <strain evidence="2 3">DSM 108379</strain>
    </source>
</reference>
<organism evidence="2 3">
    <name type="scientific">Xylaria hypoxylon</name>
    <dbReference type="NCBI Taxonomy" id="37992"/>
    <lineage>
        <taxon>Eukaryota</taxon>
        <taxon>Fungi</taxon>
        <taxon>Dikarya</taxon>
        <taxon>Ascomycota</taxon>
        <taxon>Pezizomycotina</taxon>
        <taxon>Sordariomycetes</taxon>
        <taxon>Xylariomycetidae</taxon>
        <taxon>Xylariales</taxon>
        <taxon>Xylariaceae</taxon>
        <taxon>Xylaria</taxon>
    </lineage>
</organism>
<protein>
    <submittedName>
        <fullName evidence="2">Uncharacterized protein</fullName>
    </submittedName>
</protein>
<feature type="region of interest" description="Disordered" evidence="1">
    <location>
        <begin position="150"/>
        <end position="176"/>
    </location>
</feature>
<dbReference type="AlphaFoldDB" id="A0A4Z0YU60"/>
<evidence type="ECO:0000313" key="3">
    <source>
        <dbReference type="Proteomes" id="UP000297716"/>
    </source>
</evidence>
<dbReference type="Proteomes" id="UP000297716">
    <property type="component" value="Unassembled WGS sequence"/>
</dbReference>
<proteinExistence type="predicted"/>
<gene>
    <name evidence="2" type="ORF">E0Z10_g6075</name>
</gene>
<name>A0A4Z0YU60_9PEZI</name>
<evidence type="ECO:0000256" key="1">
    <source>
        <dbReference type="SAM" id="MobiDB-lite"/>
    </source>
</evidence>
<accession>A0A4Z0YU60</accession>
<evidence type="ECO:0000313" key="2">
    <source>
        <dbReference type="EMBL" id="TGJ82675.1"/>
    </source>
</evidence>
<comment type="caution">
    <text evidence="2">The sequence shown here is derived from an EMBL/GenBank/DDBJ whole genome shotgun (WGS) entry which is preliminary data.</text>
</comment>